<dbReference type="Pfam" id="PF01400">
    <property type="entry name" value="Astacin"/>
    <property type="match status" value="1"/>
</dbReference>
<dbReference type="InterPro" id="IPR024079">
    <property type="entry name" value="MetalloPept_cat_dom_sf"/>
</dbReference>
<dbReference type="EMBL" id="WNTK01000102">
    <property type="protein sequence ID" value="KAG9471779.1"/>
    <property type="molecule type" value="Genomic_DNA"/>
</dbReference>
<dbReference type="PANTHER" id="PTHR10127:SF850">
    <property type="entry name" value="METALLOENDOPEPTIDASE"/>
    <property type="match status" value="1"/>
</dbReference>
<dbReference type="AlphaFoldDB" id="A0A8J6EN10"/>
<dbReference type="PANTHER" id="PTHR10127">
    <property type="entry name" value="DISCOIDIN, CUB, EGF, LAMININ , AND ZINC METALLOPROTEASE DOMAIN CONTAINING"/>
    <property type="match status" value="1"/>
</dbReference>
<keyword evidence="1 2" id="KW-0862">Zinc</keyword>
<dbReference type="GO" id="GO:0006508">
    <property type="term" value="P:proteolysis"/>
    <property type="evidence" value="ECO:0007669"/>
    <property type="project" value="UniProtKB-KW"/>
</dbReference>
<keyword evidence="5" id="KW-1185">Reference proteome</keyword>
<dbReference type="InterPro" id="IPR001506">
    <property type="entry name" value="Peptidase_M12A"/>
</dbReference>
<dbReference type="SUPFAM" id="SSF55486">
    <property type="entry name" value="Metalloproteases ('zincins'), catalytic domain"/>
    <property type="match status" value="1"/>
</dbReference>
<dbReference type="PROSITE" id="PS51864">
    <property type="entry name" value="ASTACIN"/>
    <property type="match status" value="1"/>
</dbReference>
<comment type="caution">
    <text evidence="1">Lacks conserved residue(s) required for the propagation of feature annotation.</text>
</comment>
<evidence type="ECO:0000256" key="2">
    <source>
        <dbReference type="RuleBase" id="RU361183"/>
    </source>
</evidence>
<feature type="binding site" evidence="1">
    <location>
        <position position="12"/>
    </location>
    <ligand>
        <name>Zn(2+)</name>
        <dbReference type="ChEBI" id="CHEBI:29105"/>
        <note>catalytic</note>
    </ligand>
</feature>
<evidence type="ECO:0000259" key="3">
    <source>
        <dbReference type="PROSITE" id="PS51864"/>
    </source>
</evidence>
<accession>A0A8J6EN10</accession>
<comment type="cofactor">
    <cofactor evidence="1 2">
        <name>Zn(2+)</name>
        <dbReference type="ChEBI" id="CHEBI:29105"/>
    </cofactor>
    <text evidence="1 2">Binds 1 zinc ion per subunit.</text>
</comment>
<feature type="binding site" evidence="1">
    <location>
        <position position="18"/>
    </location>
    <ligand>
        <name>Zn(2+)</name>
        <dbReference type="ChEBI" id="CHEBI:29105"/>
        <note>catalytic</note>
    </ligand>
</feature>
<feature type="active site" evidence="1">
    <location>
        <position position="9"/>
    </location>
</feature>
<evidence type="ECO:0000313" key="4">
    <source>
        <dbReference type="EMBL" id="KAG9471779.1"/>
    </source>
</evidence>
<keyword evidence="1 2" id="KW-0479">Metal-binding</keyword>
<protein>
    <recommendedName>
        <fullName evidence="2">Metalloendopeptidase</fullName>
        <ecNumber evidence="2">3.4.24.-</ecNumber>
    </recommendedName>
</protein>
<comment type="caution">
    <text evidence="4">The sequence shown here is derived from an EMBL/GenBank/DDBJ whole genome shotgun (WGS) entry which is preliminary data.</text>
</comment>
<keyword evidence="1 2" id="KW-0482">Metalloprotease</keyword>
<sequence length="81" mass="9355">MSYGVIQHEVMHALSFFHEHTRLDRDNYVEVMWHYVSPVNQGDFKKDSGDTLSTPYNYNSIMHYSRRRGGAAAGEHTFACS</sequence>
<dbReference type="GO" id="GO:0004222">
    <property type="term" value="F:metalloendopeptidase activity"/>
    <property type="evidence" value="ECO:0007669"/>
    <property type="project" value="UniProtKB-UniRule"/>
</dbReference>
<dbReference type="Gene3D" id="3.40.390.10">
    <property type="entry name" value="Collagenase (Catalytic Domain)"/>
    <property type="match status" value="1"/>
</dbReference>
<organism evidence="4 5">
    <name type="scientific">Eleutherodactylus coqui</name>
    <name type="common">Puerto Rican coqui</name>
    <dbReference type="NCBI Taxonomy" id="57060"/>
    <lineage>
        <taxon>Eukaryota</taxon>
        <taxon>Metazoa</taxon>
        <taxon>Chordata</taxon>
        <taxon>Craniata</taxon>
        <taxon>Vertebrata</taxon>
        <taxon>Euteleostomi</taxon>
        <taxon>Amphibia</taxon>
        <taxon>Batrachia</taxon>
        <taxon>Anura</taxon>
        <taxon>Neobatrachia</taxon>
        <taxon>Hyloidea</taxon>
        <taxon>Eleutherodactylidae</taxon>
        <taxon>Eleutherodactylinae</taxon>
        <taxon>Eleutherodactylus</taxon>
        <taxon>Eleutherodactylus</taxon>
    </lineage>
</organism>
<keyword evidence="1 2" id="KW-0378">Hydrolase</keyword>
<dbReference type="OrthoDB" id="291007at2759"/>
<evidence type="ECO:0000256" key="1">
    <source>
        <dbReference type="PROSITE-ProRule" id="PRU01211"/>
    </source>
</evidence>
<feature type="binding site" evidence="1">
    <location>
        <position position="8"/>
    </location>
    <ligand>
        <name>Zn(2+)</name>
        <dbReference type="ChEBI" id="CHEBI:29105"/>
        <note>catalytic</note>
    </ligand>
</feature>
<dbReference type="PRINTS" id="PR00480">
    <property type="entry name" value="ASTACIN"/>
</dbReference>
<dbReference type="Proteomes" id="UP000770717">
    <property type="component" value="Unassembled WGS sequence"/>
</dbReference>
<proteinExistence type="predicted"/>
<keyword evidence="1 2" id="KW-0645">Protease</keyword>
<feature type="domain" description="Peptidase M12A" evidence="3">
    <location>
        <begin position="1"/>
        <end position="81"/>
    </location>
</feature>
<gene>
    <name evidence="4" type="ORF">GDO78_022852</name>
</gene>
<reference evidence="4" key="1">
    <citation type="thesis" date="2020" institute="ProQuest LLC" country="789 East Eisenhower Parkway, Ann Arbor, MI, USA">
        <title>Comparative Genomics and Chromosome Evolution.</title>
        <authorList>
            <person name="Mudd A.B."/>
        </authorList>
    </citation>
    <scope>NUCLEOTIDE SEQUENCE</scope>
    <source>
        <strain evidence="4">HN-11 Male</strain>
        <tissue evidence="4">Kidney and liver</tissue>
    </source>
</reference>
<evidence type="ECO:0000313" key="5">
    <source>
        <dbReference type="Proteomes" id="UP000770717"/>
    </source>
</evidence>
<dbReference type="GO" id="GO:0008270">
    <property type="term" value="F:zinc ion binding"/>
    <property type="evidence" value="ECO:0007669"/>
    <property type="project" value="UniProtKB-UniRule"/>
</dbReference>
<name>A0A8J6EN10_ELECQ</name>
<dbReference type="EC" id="3.4.24.-" evidence="2"/>